<name>A0AAV4BVE5_9GAST</name>
<dbReference type="EMBL" id="BLXT01005617">
    <property type="protein sequence ID" value="GFO24486.1"/>
    <property type="molecule type" value="Genomic_DNA"/>
</dbReference>
<dbReference type="Gene3D" id="3.30.420.10">
    <property type="entry name" value="Ribonuclease H-like superfamily/Ribonuclease H"/>
    <property type="match status" value="1"/>
</dbReference>
<proteinExistence type="predicted"/>
<accession>A0AAV4BVE5</accession>
<dbReference type="InterPro" id="IPR001584">
    <property type="entry name" value="Integrase_cat-core"/>
</dbReference>
<dbReference type="PANTHER" id="PTHR37984:SF15">
    <property type="entry name" value="INTEGRASE CATALYTIC DOMAIN-CONTAINING PROTEIN"/>
    <property type="match status" value="1"/>
</dbReference>
<comment type="caution">
    <text evidence="2">The sequence shown here is derived from an EMBL/GenBank/DDBJ whole genome shotgun (WGS) entry which is preliminary data.</text>
</comment>
<dbReference type="InterPro" id="IPR050951">
    <property type="entry name" value="Retrovirus_Pol_polyprotein"/>
</dbReference>
<dbReference type="PROSITE" id="PS50994">
    <property type="entry name" value="INTEGRASE"/>
    <property type="match status" value="1"/>
</dbReference>
<dbReference type="PANTHER" id="PTHR37984">
    <property type="entry name" value="PROTEIN CBG26694"/>
    <property type="match status" value="1"/>
</dbReference>
<gene>
    <name evidence="2" type="ORF">PoB_005099100</name>
</gene>
<keyword evidence="3" id="KW-1185">Reference proteome</keyword>
<dbReference type="GO" id="GO:0015074">
    <property type="term" value="P:DNA integration"/>
    <property type="evidence" value="ECO:0007669"/>
    <property type="project" value="InterPro"/>
</dbReference>
<dbReference type="GO" id="GO:0003676">
    <property type="term" value="F:nucleic acid binding"/>
    <property type="evidence" value="ECO:0007669"/>
    <property type="project" value="InterPro"/>
</dbReference>
<dbReference type="InterPro" id="IPR036397">
    <property type="entry name" value="RNaseH_sf"/>
</dbReference>
<evidence type="ECO:0000259" key="1">
    <source>
        <dbReference type="PROSITE" id="PS50994"/>
    </source>
</evidence>
<dbReference type="SUPFAM" id="SSF53098">
    <property type="entry name" value="Ribonuclease H-like"/>
    <property type="match status" value="1"/>
</dbReference>
<protein>
    <submittedName>
        <fullName evidence="2">Pol polyprotein</fullName>
    </submittedName>
</protein>
<evidence type="ECO:0000313" key="3">
    <source>
        <dbReference type="Proteomes" id="UP000735302"/>
    </source>
</evidence>
<feature type="domain" description="Integrase catalytic" evidence="1">
    <location>
        <begin position="1"/>
        <end position="117"/>
    </location>
</feature>
<dbReference type="AlphaFoldDB" id="A0AAV4BVE5"/>
<evidence type="ECO:0000313" key="2">
    <source>
        <dbReference type="EMBL" id="GFO24486.1"/>
    </source>
</evidence>
<dbReference type="Pfam" id="PF00665">
    <property type="entry name" value="rve"/>
    <property type="match status" value="1"/>
</dbReference>
<dbReference type="Proteomes" id="UP000735302">
    <property type="component" value="Unassembled WGS sequence"/>
</dbReference>
<reference evidence="2 3" key="1">
    <citation type="journal article" date="2021" name="Elife">
        <title>Chloroplast acquisition without the gene transfer in kleptoplastic sea slugs, Plakobranchus ocellatus.</title>
        <authorList>
            <person name="Maeda T."/>
            <person name="Takahashi S."/>
            <person name="Yoshida T."/>
            <person name="Shimamura S."/>
            <person name="Takaki Y."/>
            <person name="Nagai Y."/>
            <person name="Toyoda A."/>
            <person name="Suzuki Y."/>
            <person name="Arimoto A."/>
            <person name="Ishii H."/>
            <person name="Satoh N."/>
            <person name="Nishiyama T."/>
            <person name="Hasebe M."/>
            <person name="Maruyama T."/>
            <person name="Minagawa J."/>
            <person name="Obokata J."/>
            <person name="Shigenobu S."/>
        </authorList>
    </citation>
    <scope>NUCLEOTIDE SEQUENCE [LARGE SCALE GENOMIC DNA]</scope>
</reference>
<dbReference type="InterPro" id="IPR012337">
    <property type="entry name" value="RNaseH-like_sf"/>
</dbReference>
<sequence>MASNVRSSTIIGWLDEVFSRFGAPDELVSDNGPQFTSMEFTNFLQKYSIRHTLTAVYYLQENGCVERFNQYLKHGIQAFHASGEAWASGIQALLRNYRATAASPHGRGPGEIMFNRPLRLPFQIPASAHRSQPLSPMLATSASDAQGLHSRGSYRVGDRVLARRPQFY</sequence>
<organism evidence="2 3">
    <name type="scientific">Plakobranchus ocellatus</name>
    <dbReference type="NCBI Taxonomy" id="259542"/>
    <lineage>
        <taxon>Eukaryota</taxon>
        <taxon>Metazoa</taxon>
        <taxon>Spiralia</taxon>
        <taxon>Lophotrochozoa</taxon>
        <taxon>Mollusca</taxon>
        <taxon>Gastropoda</taxon>
        <taxon>Heterobranchia</taxon>
        <taxon>Euthyneura</taxon>
        <taxon>Panpulmonata</taxon>
        <taxon>Sacoglossa</taxon>
        <taxon>Placobranchoidea</taxon>
        <taxon>Plakobranchidae</taxon>
        <taxon>Plakobranchus</taxon>
    </lineage>
</organism>